<evidence type="ECO:0000259" key="3">
    <source>
        <dbReference type="PROSITE" id="PS51462"/>
    </source>
</evidence>
<dbReference type="InterPro" id="IPR015797">
    <property type="entry name" value="NUDIX_hydrolase-like_dom_sf"/>
</dbReference>
<dbReference type="Pfam" id="PF00293">
    <property type="entry name" value="NUDIX"/>
    <property type="match status" value="1"/>
</dbReference>
<dbReference type="Gene3D" id="3.90.79.10">
    <property type="entry name" value="Nucleoside Triphosphate Pyrophosphohydrolase"/>
    <property type="match status" value="1"/>
</dbReference>
<dbReference type="InterPro" id="IPR000086">
    <property type="entry name" value="NUDIX_hydrolase_dom"/>
</dbReference>
<evidence type="ECO:0000313" key="4">
    <source>
        <dbReference type="EMBL" id="MCD5314174.1"/>
    </source>
</evidence>
<keyword evidence="5" id="KW-1185">Reference proteome</keyword>
<dbReference type="EMBL" id="JAJOMB010000015">
    <property type="protein sequence ID" value="MCD5314174.1"/>
    <property type="molecule type" value="Genomic_DNA"/>
</dbReference>
<comment type="cofactor">
    <cofactor evidence="1">
        <name>Mg(2+)</name>
        <dbReference type="ChEBI" id="CHEBI:18420"/>
    </cofactor>
</comment>
<name>A0A9X1NHX9_9ACTN</name>
<organism evidence="4 5">
    <name type="scientific">Kineosporia babensis</name>
    <dbReference type="NCBI Taxonomy" id="499548"/>
    <lineage>
        <taxon>Bacteria</taxon>
        <taxon>Bacillati</taxon>
        <taxon>Actinomycetota</taxon>
        <taxon>Actinomycetes</taxon>
        <taxon>Kineosporiales</taxon>
        <taxon>Kineosporiaceae</taxon>
        <taxon>Kineosporia</taxon>
    </lineage>
</organism>
<sequence>MAGGDGNGWVHCDCGHRHWGLHGAAGLALVRTGTRPRVLLQLRAAWTHEGGTWGLVGGARDSHETVAEAALREAAEEAEVEPDLVTVARELVGTDHGNWAYTYVIGLADDALTVTDVTPESDALEWVELDEVADRELHSAFASSWPVLLTAIREVLLVRSGL</sequence>
<evidence type="ECO:0000256" key="1">
    <source>
        <dbReference type="ARBA" id="ARBA00001946"/>
    </source>
</evidence>
<feature type="domain" description="Nudix hydrolase" evidence="3">
    <location>
        <begin position="20"/>
        <end position="149"/>
    </location>
</feature>
<dbReference type="GO" id="GO:0016787">
    <property type="term" value="F:hydrolase activity"/>
    <property type="evidence" value="ECO:0007669"/>
    <property type="project" value="UniProtKB-KW"/>
</dbReference>
<protein>
    <submittedName>
        <fullName evidence="4">NUDIX domain-containing protein</fullName>
    </submittedName>
</protein>
<evidence type="ECO:0000256" key="2">
    <source>
        <dbReference type="ARBA" id="ARBA00022801"/>
    </source>
</evidence>
<comment type="caution">
    <text evidence="4">The sequence shown here is derived from an EMBL/GenBank/DDBJ whole genome shotgun (WGS) entry which is preliminary data.</text>
</comment>
<keyword evidence="2" id="KW-0378">Hydrolase</keyword>
<accession>A0A9X1NHX9</accession>
<dbReference type="SUPFAM" id="SSF55811">
    <property type="entry name" value="Nudix"/>
    <property type="match status" value="1"/>
</dbReference>
<dbReference type="RefSeq" id="WP_231446474.1">
    <property type="nucleotide sequence ID" value="NZ_JAJOMB010000015.1"/>
</dbReference>
<gene>
    <name evidence="4" type="ORF">LR394_25005</name>
</gene>
<dbReference type="Proteomes" id="UP001138997">
    <property type="component" value="Unassembled WGS sequence"/>
</dbReference>
<proteinExistence type="predicted"/>
<reference evidence="4" key="1">
    <citation type="submission" date="2021-11" db="EMBL/GenBank/DDBJ databases">
        <title>Streptomyces corallinus and Kineosporia corallina sp. nov., two new coral-derived marine actinobacteria.</title>
        <authorList>
            <person name="Buangrab K."/>
            <person name="Sutthacheep M."/>
            <person name="Yeemin T."/>
            <person name="Harunari E."/>
            <person name="Igarashi Y."/>
            <person name="Sripreechasak P."/>
            <person name="Kanchanasin P."/>
            <person name="Tanasupawat S."/>
            <person name="Phongsopitanun W."/>
        </authorList>
    </citation>
    <scope>NUCLEOTIDE SEQUENCE</scope>
    <source>
        <strain evidence="4">JCM 31032</strain>
    </source>
</reference>
<dbReference type="AlphaFoldDB" id="A0A9X1NHX9"/>
<evidence type="ECO:0000313" key="5">
    <source>
        <dbReference type="Proteomes" id="UP001138997"/>
    </source>
</evidence>
<dbReference type="PROSITE" id="PS51462">
    <property type="entry name" value="NUDIX"/>
    <property type="match status" value="1"/>
</dbReference>
<dbReference type="PANTHER" id="PTHR43046">
    <property type="entry name" value="GDP-MANNOSE MANNOSYL HYDROLASE"/>
    <property type="match status" value="1"/>
</dbReference>
<dbReference type="PANTHER" id="PTHR43046:SF2">
    <property type="entry name" value="8-OXO-DGTP DIPHOSPHATASE-RELATED"/>
    <property type="match status" value="1"/>
</dbReference>